<comment type="caution">
    <text evidence="1">The sequence shown here is derived from an EMBL/GenBank/DDBJ whole genome shotgun (WGS) entry which is preliminary data.</text>
</comment>
<accession>A0A0F9JTN9</accession>
<gene>
    <name evidence="1" type="ORF">LCGC14_1413040</name>
</gene>
<reference evidence="1" key="1">
    <citation type="journal article" date="2015" name="Nature">
        <title>Complex archaea that bridge the gap between prokaryotes and eukaryotes.</title>
        <authorList>
            <person name="Spang A."/>
            <person name="Saw J.H."/>
            <person name="Jorgensen S.L."/>
            <person name="Zaremba-Niedzwiedzka K."/>
            <person name="Martijn J."/>
            <person name="Lind A.E."/>
            <person name="van Eijk R."/>
            <person name="Schleper C."/>
            <person name="Guy L."/>
            <person name="Ettema T.J."/>
        </authorList>
    </citation>
    <scope>NUCLEOTIDE SEQUENCE</scope>
</reference>
<dbReference type="AlphaFoldDB" id="A0A0F9JTN9"/>
<evidence type="ECO:0000313" key="1">
    <source>
        <dbReference type="EMBL" id="KKM73194.1"/>
    </source>
</evidence>
<organism evidence="1">
    <name type="scientific">marine sediment metagenome</name>
    <dbReference type="NCBI Taxonomy" id="412755"/>
    <lineage>
        <taxon>unclassified sequences</taxon>
        <taxon>metagenomes</taxon>
        <taxon>ecological metagenomes</taxon>
    </lineage>
</organism>
<name>A0A0F9JTN9_9ZZZZ</name>
<sequence>MADCPECGALLSEHGCRVCGFGRARADRLATMFATMTQDLGQRMDRRLEVMKKEILKAIEGARK</sequence>
<dbReference type="EMBL" id="LAZR01009344">
    <property type="protein sequence ID" value="KKM73194.1"/>
    <property type="molecule type" value="Genomic_DNA"/>
</dbReference>
<protein>
    <submittedName>
        <fullName evidence="1">Uncharacterized protein</fullName>
    </submittedName>
</protein>
<proteinExistence type="predicted"/>